<dbReference type="GO" id="GO:0007005">
    <property type="term" value="P:mitochondrion organization"/>
    <property type="evidence" value="ECO:0007669"/>
    <property type="project" value="TreeGrafter"/>
</dbReference>
<dbReference type="Gene3D" id="2.60.260.20">
    <property type="entry name" value="Urease metallochaperone UreE, N-terminal domain"/>
    <property type="match status" value="2"/>
</dbReference>
<feature type="zinc finger region" description="CR-type" evidence="6">
    <location>
        <begin position="223"/>
        <end position="301"/>
    </location>
</feature>
<dbReference type="EMBL" id="JANEYG010000018">
    <property type="protein sequence ID" value="KAJ8919404.1"/>
    <property type="molecule type" value="Genomic_DNA"/>
</dbReference>
<keyword evidence="4 6" id="KW-0862">Zinc</keyword>
<dbReference type="InterPro" id="IPR051938">
    <property type="entry name" value="Apopto_cytoskel_mod"/>
</dbReference>
<dbReference type="SUPFAM" id="SSF57938">
    <property type="entry name" value="DnaJ/Hsp40 cysteine-rich domain"/>
    <property type="match status" value="1"/>
</dbReference>
<evidence type="ECO:0000256" key="2">
    <source>
        <dbReference type="ARBA" id="ARBA00022737"/>
    </source>
</evidence>
<dbReference type="InterPro" id="IPR018253">
    <property type="entry name" value="DnaJ_domain_CS"/>
</dbReference>
<dbReference type="GO" id="GO:0009408">
    <property type="term" value="P:response to heat"/>
    <property type="evidence" value="ECO:0007669"/>
    <property type="project" value="InterPro"/>
</dbReference>
<dbReference type="Gene3D" id="2.10.230.10">
    <property type="entry name" value="Heat shock protein DnaJ, cysteine-rich domain"/>
    <property type="match status" value="1"/>
</dbReference>
<dbReference type="PANTHER" id="PTHR44145">
    <property type="entry name" value="DNAJ HOMOLOG SUBFAMILY A MEMBER 3, MITOCHONDRIAL"/>
    <property type="match status" value="1"/>
</dbReference>
<dbReference type="Gene3D" id="1.10.287.110">
    <property type="entry name" value="DnaJ domain"/>
    <property type="match status" value="1"/>
</dbReference>
<dbReference type="PROSITE" id="PS00636">
    <property type="entry name" value="DNAJ_1"/>
    <property type="match status" value="1"/>
</dbReference>
<dbReference type="GO" id="GO:0008270">
    <property type="term" value="F:zinc ion binding"/>
    <property type="evidence" value="ECO:0007669"/>
    <property type="project" value="UniProtKB-KW"/>
</dbReference>
<feature type="region of interest" description="Disordered" evidence="7">
    <location>
        <begin position="513"/>
        <end position="558"/>
    </location>
</feature>
<dbReference type="GO" id="GO:0005524">
    <property type="term" value="F:ATP binding"/>
    <property type="evidence" value="ECO:0007669"/>
    <property type="project" value="InterPro"/>
</dbReference>
<dbReference type="PANTHER" id="PTHR44145:SF3">
    <property type="entry name" value="DNAJ HOMOLOG SUBFAMILY A MEMBER 3, MITOCHONDRIAL"/>
    <property type="match status" value="1"/>
</dbReference>
<dbReference type="FunFam" id="2.60.260.20:FF:000005">
    <property type="entry name" value="Chaperone protein dnaJ 1, mitochondrial"/>
    <property type="match status" value="1"/>
</dbReference>
<dbReference type="HAMAP" id="MF_01152">
    <property type="entry name" value="DnaJ"/>
    <property type="match status" value="1"/>
</dbReference>
<dbReference type="GO" id="GO:0005739">
    <property type="term" value="C:mitochondrion"/>
    <property type="evidence" value="ECO:0007669"/>
    <property type="project" value="TreeGrafter"/>
</dbReference>
<dbReference type="PROSITE" id="PS50076">
    <property type="entry name" value="DNAJ_2"/>
    <property type="match status" value="1"/>
</dbReference>
<dbReference type="GO" id="GO:0031072">
    <property type="term" value="F:heat shock protein binding"/>
    <property type="evidence" value="ECO:0007669"/>
    <property type="project" value="InterPro"/>
</dbReference>
<organism evidence="10 11">
    <name type="scientific">Exocentrus adspersus</name>
    <dbReference type="NCBI Taxonomy" id="1586481"/>
    <lineage>
        <taxon>Eukaryota</taxon>
        <taxon>Metazoa</taxon>
        <taxon>Ecdysozoa</taxon>
        <taxon>Arthropoda</taxon>
        <taxon>Hexapoda</taxon>
        <taxon>Insecta</taxon>
        <taxon>Pterygota</taxon>
        <taxon>Neoptera</taxon>
        <taxon>Endopterygota</taxon>
        <taxon>Coleoptera</taxon>
        <taxon>Polyphaga</taxon>
        <taxon>Cucujiformia</taxon>
        <taxon>Chrysomeloidea</taxon>
        <taxon>Cerambycidae</taxon>
        <taxon>Lamiinae</taxon>
        <taxon>Acanthocinini</taxon>
        <taxon>Exocentrus</taxon>
    </lineage>
</organism>
<keyword evidence="3 6" id="KW-0863">Zinc-finger</keyword>
<keyword evidence="2" id="KW-0677">Repeat</keyword>
<dbReference type="GO" id="GO:0051082">
    <property type="term" value="F:unfolded protein binding"/>
    <property type="evidence" value="ECO:0007669"/>
    <property type="project" value="InterPro"/>
</dbReference>
<evidence type="ECO:0000256" key="6">
    <source>
        <dbReference type="PROSITE-ProRule" id="PRU00546"/>
    </source>
</evidence>
<dbReference type="InterPro" id="IPR001623">
    <property type="entry name" value="DnaJ_domain"/>
</dbReference>
<keyword evidence="1 6" id="KW-0479">Metal-binding</keyword>
<gene>
    <name evidence="10" type="ORF">NQ315_016497</name>
</gene>
<dbReference type="CDD" id="cd10747">
    <property type="entry name" value="DnaJ_C"/>
    <property type="match status" value="1"/>
</dbReference>
<dbReference type="InterPro" id="IPR036410">
    <property type="entry name" value="HSP_DnaJ_Cys-rich_dom_sf"/>
</dbReference>
<feature type="domain" description="CR-type" evidence="9">
    <location>
        <begin position="223"/>
        <end position="301"/>
    </location>
</feature>
<evidence type="ECO:0000313" key="10">
    <source>
        <dbReference type="EMBL" id="KAJ8919404.1"/>
    </source>
</evidence>
<feature type="domain" description="J" evidence="8">
    <location>
        <begin position="76"/>
        <end position="141"/>
    </location>
</feature>
<dbReference type="FunFam" id="1.10.287.110:FF:000075">
    <property type="entry name" value="Uncharacterized protein, isoform D"/>
    <property type="match status" value="1"/>
</dbReference>
<dbReference type="SMART" id="SM00271">
    <property type="entry name" value="DnaJ"/>
    <property type="match status" value="1"/>
</dbReference>
<dbReference type="AlphaFoldDB" id="A0AAV8VYM1"/>
<keyword evidence="5" id="KW-0143">Chaperone</keyword>
<dbReference type="SUPFAM" id="SSF46565">
    <property type="entry name" value="Chaperone J-domain"/>
    <property type="match status" value="1"/>
</dbReference>
<dbReference type="InterPro" id="IPR002939">
    <property type="entry name" value="DnaJ_C"/>
</dbReference>
<evidence type="ECO:0000256" key="5">
    <source>
        <dbReference type="ARBA" id="ARBA00023186"/>
    </source>
</evidence>
<feature type="compositionally biased region" description="Basic and acidic residues" evidence="7">
    <location>
        <begin position="519"/>
        <end position="543"/>
    </location>
</feature>
<dbReference type="PRINTS" id="PR00625">
    <property type="entry name" value="JDOMAIN"/>
</dbReference>
<evidence type="ECO:0000256" key="1">
    <source>
        <dbReference type="ARBA" id="ARBA00022723"/>
    </source>
</evidence>
<name>A0AAV8VYM1_9CUCU</name>
<proteinExistence type="inferred from homology"/>
<sequence>MASVRSLIGILSTKHVNIFIGPQVTKISTRFLHQCLQCNKTTVIRLNFPNSLLKCHLLADQRTFHTTSLNYNARKNYYEILGVGRNSSQSDIKKAYYKLAKQYHPDVSKNDPESSKKFQEVSEAYEILGDESKRKQYDTWGATADQMGGMGGGGGGKASGPQGFSQTWQYQSTIDPEELFRKIFGEAGFGKGSPFDDFAESRYGFGEAQEIVLRVSFTQAARGTNKDVNINVVDNCPKCKGSRCELGTTATKCQFCNGTGMESVTTGPFVMRSTCRYCQGTRMYIKHKCVECEGKGSTVQRRKITIPVPAGIEDGQTVRMSVGNKELFVTFRVEKSDYFKRDGADVYTEADISVSQALLGGTIRIQGLYEDHTLQVMPGTSSHTKIRLSGKGMKKVSGYGHGDHYVTFKIVVPKTLDAKQKALIMAYAELEKDTPGQIMGVTFKKDGEYGEMPFAGSEAKTQAKHSGQDEGFLNKIKKAIFGNKAFTTSEKLELLDAIRLALEGKIKNHSESENITDIKNSRNEKVKNSEKQRTQAQEIPKDEIIDEMSDADRKKLKN</sequence>
<dbReference type="SUPFAM" id="SSF49493">
    <property type="entry name" value="HSP40/DnaJ peptide-binding domain"/>
    <property type="match status" value="2"/>
</dbReference>
<dbReference type="CDD" id="cd10719">
    <property type="entry name" value="DnaJ_zf"/>
    <property type="match status" value="1"/>
</dbReference>
<dbReference type="CDD" id="cd06257">
    <property type="entry name" value="DnaJ"/>
    <property type="match status" value="1"/>
</dbReference>
<dbReference type="Pfam" id="PF00684">
    <property type="entry name" value="DnaJ_CXXCXGXG"/>
    <property type="match status" value="1"/>
</dbReference>
<keyword evidence="11" id="KW-1185">Reference proteome</keyword>
<evidence type="ECO:0008006" key="12">
    <source>
        <dbReference type="Google" id="ProtNLM"/>
    </source>
</evidence>
<evidence type="ECO:0000313" key="11">
    <source>
        <dbReference type="Proteomes" id="UP001159042"/>
    </source>
</evidence>
<dbReference type="GO" id="GO:0043066">
    <property type="term" value="P:negative regulation of apoptotic process"/>
    <property type="evidence" value="ECO:0007669"/>
    <property type="project" value="TreeGrafter"/>
</dbReference>
<dbReference type="Pfam" id="PF00226">
    <property type="entry name" value="DnaJ"/>
    <property type="match status" value="1"/>
</dbReference>
<accession>A0AAV8VYM1</accession>
<dbReference type="Proteomes" id="UP001159042">
    <property type="component" value="Unassembled WGS sequence"/>
</dbReference>
<dbReference type="Pfam" id="PF01556">
    <property type="entry name" value="DnaJ_C"/>
    <property type="match status" value="1"/>
</dbReference>
<evidence type="ECO:0000256" key="4">
    <source>
        <dbReference type="ARBA" id="ARBA00022833"/>
    </source>
</evidence>
<evidence type="ECO:0000256" key="7">
    <source>
        <dbReference type="SAM" id="MobiDB-lite"/>
    </source>
</evidence>
<evidence type="ECO:0000259" key="9">
    <source>
        <dbReference type="PROSITE" id="PS51188"/>
    </source>
</evidence>
<dbReference type="InterPro" id="IPR036869">
    <property type="entry name" value="J_dom_sf"/>
</dbReference>
<dbReference type="GO" id="GO:0006457">
    <property type="term" value="P:protein folding"/>
    <property type="evidence" value="ECO:0007669"/>
    <property type="project" value="InterPro"/>
</dbReference>
<dbReference type="PROSITE" id="PS51188">
    <property type="entry name" value="ZF_CR"/>
    <property type="match status" value="1"/>
</dbReference>
<protein>
    <recommendedName>
        <fullName evidence="12">Protein tumorous imaginal discs, mitochondrial-like</fullName>
    </recommendedName>
</protein>
<reference evidence="10 11" key="1">
    <citation type="journal article" date="2023" name="Insect Mol. Biol.">
        <title>Genome sequencing provides insights into the evolution of gene families encoding plant cell wall-degrading enzymes in longhorned beetles.</title>
        <authorList>
            <person name="Shin N.R."/>
            <person name="Okamura Y."/>
            <person name="Kirsch R."/>
            <person name="Pauchet Y."/>
        </authorList>
    </citation>
    <scope>NUCLEOTIDE SEQUENCE [LARGE SCALE GENOMIC DNA]</scope>
    <source>
        <strain evidence="10">EAD_L_NR</strain>
    </source>
</reference>
<dbReference type="InterPro" id="IPR001305">
    <property type="entry name" value="HSP_DnaJ_Cys-rich_dom"/>
</dbReference>
<dbReference type="InterPro" id="IPR008971">
    <property type="entry name" value="HSP40/DnaJ_pept-bd"/>
</dbReference>
<evidence type="ECO:0000259" key="8">
    <source>
        <dbReference type="PROSITE" id="PS50076"/>
    </source>
</evidence>
<evidence type="ECO:0000256" key="3">
    <source>
        <dbReference type="ARBA" id="ARBA00022771"/>
    </source>
</evidence>
<comment type="caution">
    <text evidence="10">The sequence shown here is derived from an EMBL/GenBank/DDBJ whole genome shotgun (WGS) entry which is preliminary data.</text>
</comment>
<dbReference type="InterPro" id="IPR012724">
    <property type="entry name" value="DnaJ"/>
</dbReference>